<feature type="region of interest" description="Disordered" evidence="1">
    <location>
        <begin position="28"/>
        <end position="54"/>
    </location>
</feature>
<gene>
    <name evidence="2" type="ORF">L249_2485</name>
</gene>
<evidence type="ECO:0000256" key="1">
    <source>
        <dbReference type="SAM" id="MobiDB-lite"/>
    </source>
</evidence>
<name>A0A367LN05_9HYPO</name>
<protein>
    <submittedName>
        <fullName evidence="2">Uncharacterized protein</fullName>
    </submittedName>
</protein>
<evidence type="ECO:0000313" key="2">
    <source>
        <dbReference type="EMBL" id="RCI15833.1"/>
    </source>
</evidence>
<accession>A0A367LN05</accession>
<evidence type="ECO:0000313" key="3">
    <source>
        <dbReference type="Proteomes" id="UP000253664"/>
    </source>
</evidence>
<dbReference type="Proteomes" id="UP000253664">
    <property type="component" value="Unassembled WGS sequence"/>
</dbReference>
<dbReference type="EMBL" id="LKCN02000001">
    <property type="protein sequence ID" value="RCI15833.1"/>
    <property type="molecule type" value="Genomic_DNA"/>
</dbReference>
<keyword evidence="3" id="KW-1185">Reference proteome</keyword>
<reference evidence="2 3" key="1">
    <citation type="journal article" date="2015" name="BMC Genomics">
        <title>Insights from the genome of Ophiocordyceps polyrhachis-furcata to pathogenicity and host specificity in insect fungi.</title>
        <authorList>
            <person name="Wichadakul D."/>
            <person name="Kobmoo N."/>
            <person name="Ingsriswang S."/>
            <person name="Tangphatsornruang S."/>
            <person name="Chantasingh D."/>
            <person name="Luangsa-ard J.J."/>
            <person name="Eurwilaichitr L."/>
        </authorList>
    </citation>
    <scope>NUCLEOTIDE SEQUENCE [LARGE SCALE GENOMIC DNA]</scope>
    <source>
        <strain evidence="2 3">BCC 54312</strain>
    </source>
</reference>
<proteinExistence type="predicted"/>
<dbReference type="AlphaFoldDB" id="A0A367LN05"/>
<organism evidence="2 3">
    <name type="scientific">Ophiocordyceps polyrhachis-furcata BCC 54312</name>
    <dbReference type="NCBI Taxonomy" id="1330021"/>
    <lineage>
        <taxon>Eukaryota</taxon>
        <taxon>Fungi</taxon>
        <taxon>Dikarya</taxon>
        <taxon>Ascomycota</taxon>
        <taxon>Pezizomycotina</taxon>
        <taxon>Sordariomycetes</taxon>
        <taxon>Hypocreomycetidae</taxon>
        <taxon>Hypocreales</taxon>
        <taxon>Ophiocordycipitaceae</taxon>
        <taxon>Ophiocordyceps</taxon>
    </lineage>
</organism>
<comment type="caution">
    <text evidence="2">The sequence shown here is derived from an EMBL/GenBank/DDBJ whole genome shotgun (WGS) entry which is preliminary data.</text>
</comment>
<sequence>MGDGRGGVAINLSLSLSRYRVRRWARRRTRDGDGSTGHVRVENKRRHSRMSSGRRSLVWEKRANRQRELQAEVMSGWVVWEVRVSPATTKLRYRQGPARFPPALEPSGVGGRGGPARAAWFPKQRGQRVQCWSASLRTELCLGLRTVDWGYI</sequence>